<evidence type="ECO:0000313" key="3">
    <source>
        <dbReference type="Proteomes" id="UP000729357"/>
    </source>
</evidence>
<dbReference type="AlphaFoldDB" id="A0A9P8J840"/>
<feature type="non-terminal residue" evidence="1">
    <location>
        <position position="355"/>
    </location>
</feature>
<reference evidence="1" key="1">
    <citation type="journal article" date="2021" name="J Fungi (Basel)">
        <title>Virulence traits and population genomics of the black yeast Aureobasidium melanogenum.</title>
        <authorList>
            <person name="Cernosa A."/>
            <person name="Sun X."/>
            <person name="Gostincar C."/>
            <person name="Fang C."/>
            <person name="Gunde-Cimerman N."/>
            <person name="Song Z."/>
        </authorList>
    </citation>
    <scope>NUCLEOTIDE SEQUENCE</scope>
    <source>
        <strain evidence="2">EXF-9298</strain>
        <strain evidence="1">EXF-9911</strain>
    </source>
</reference>
<reference evidence="1" key="2">
    <citation type="submission" date="2021-08" db="EMBL/GenBank/DDBJ databases">
        <authorList>
            <person name="Gostincar C."/>
            <person name="Sun X."/>
            <person name="Song Z."/>
            <person name="Gunde-Cimerman N."/>
        </authorList>
    </citation>
    <scope>NUCLEOTIDE SEQUENCE</scope>
    <source>
        <strain evidence="2">EXF-9298</strain>
        <strain evidence="1">EXF-9911</strain>
    </source>
</reference>
<organism evidence="1 4">
    <name type="scientific">Aureobasidium melanogenum</name>
    <name type="common">Aureobasidium pullulans var. melanogenum</name>
    <dbReference type="NCBI Taxonomy" id="46634"/>
    <lineage>
        <taxon>Eukaryota</taxon>
        <taxon>Fungi</taxon>
        <taxon>Dikarya</taxon>
        <taxon>Ascomycota</taxon>
        <taxon>Pezizomycotina</taxon>
        <taxon>Dothideomycetes</taxon>
        <taxon>Dothideomycetidae</taxon>
        <taxon>Dothideales</taxon>
        <taxon>Saccotheciaceae</taxon>
        <taxon>Aureobasidium</taxon>
    </lineage>
</organism>
<dbReference type="OrthoDB" id="4341326at2759"/>
<accession>A0A9P8J840</accession>
<dbReference type="EMBL" id="JAHFXF010000208">
    <property type="protein sequence ID" value="KAG9693019.1"/>
    <property type="molecule type" value="Genomic_DNA"/>
</dbReference>
<sequence length="355" mass="40536">MGKVTEIYKTSAGPVKLDYERNNQEGRDSKELFNDYGFVVRAKAKTGEDIHLWMFIYKLKGPEAVIDADLTQTLMVYGKFTDEEKQHMTDRPFVNKGQNIDDYYKPGTCSIEESTDHVQWSNAGRVFTCKMPEWHAGGEHAGVKVDLTFKQRSDAFFHAGRFEDLRQDGGVAGYIFHGRVNGTIQVHGKTLEIEEGHAIHERIFMGGHVPRRMDYMMKRGENWVHGFGEEFSWYGLTADVGPASTFMVNIDGGLAVVKGADKAWVEETERWLDPKTNQLNPRKWKIWAITDKGRLDAIVTGYSRAYYTWTRMGGSLVVHQYLCDAEATFTRTDGSVVTSKQVASLEYMRTFYRED</sequence>
<dbReference type="Proteomes" id="UP000729357">
    <property type="component" value="Unassembled WGS sequence"/>
</dbReference>
<comment type="caution">
    <text evidence="1">The sequence shown here is derived from an EMBL/GenBank/DDBJ whole genome shotgun (WGS) entry which is preliminary data.</text>
</comment>
<evidence type="ECO:0000313" key="2">
    <source>
        <dbReference type="EMBL" id="KAG9983810.1"/>
    </source>
</evidence>
<proteinExistence type="predicted"/>
<name>A0A9P8J840_AURME</name>
<evidence type="ECO:0000313" key="1">
    <source>
        <dbReference type="EMBL" id="KAG9693019.1"/>
    </source>
</evidence>
<gene>
    <name evidence="1" type="ORF">KCU76_g6273</name>
    <name evidence="2" type="ORF">KCU98_g5841</name>
</gene>
<evidence type="ECO:0000313" key="4">
    <source>
        <dbReference type="Proteomes" id="UP000779574"/>
    </source>
</evidence>
<dbReference type="SUPFAM" id="SSF159245">
    <property type="entry name" value="AttH-like"/>
    <property type="match status" value="1"/>
</dbReference>
<dbReference type="Proteomes" id="UP000779574">
    <property type="component" value="Unassembled WGS sequence"/>
</dbReference>
<protein>
    <submittedName>
        <fullName evidence="1">Uncharacterized protein</fullName>
    </submittedName>
</protein>
<keyword evidence="3" id="KW-1185">Reference proteome</keyword>
<dbReference type="EMBL" id="JAHFXS010000560">
    <property type="protein sequence ID" value="KAG9983810.1"/>
    <property type="molecule type" value="Genomic_DNA"/>
</dbReference>